<keyword evidence="5 9" id="KW-0472">Membrane</keyword>
<dbReference type="InterPro" id="IPR000276">
    <property type="entry name" value="GPCR_Rhodpsn"/>
</dbReference>
<accession>R7T5R4</accession>
<dbReference type="AlphaFoldDB" id="R7T5R4"/>
<dbReference type="Gene3D" id="1.20.1070.10">
    <property type="entry name" value="Rhodopsin 7-helix transmembrane proteins"/>
    <property type="match status" value="1"/>
</dbReference>
<gene>
    <name evidence="11" type="ORF">CAPTEDRAFT_203852</name>
</gene>
<dbReference type="PANTHER" id="PTHR24243">
    <property type="entry name" value="G-PROTEIN COUPLED RECEPTOR"/>
    <property type="match status" value="1"/>
</dbReference>
<dbReference type="GO" id="GO:0004930">
    <property type="term" value="F:G protein-coupled receptor activity"/>
    <property type="evidence" value="ECO:0007669"/>
    <property type="project" value="UniProtKB-KW"/>
</dbReference>
<feature type="transmembrane region" description="Helical" evidence="9">
    <location>
        <begin position="20"/>
        <end position="38"/>
    </location>
</feature>
<dbReference type="PRINTS" id="PR00237">
    <property type="entry name" value="GPCRRHODOPSN"/>
</dbReference>
<comment type="subcellular location">
    <subcellularLocation>
        <location evidence="1">Membrane</location>
        <topology evidence="1">Multi-pass membrane protein</topology>
    </subcellularLocation>
</comment>
<organism evidence="11">
    <name type="scientific">Capitella teleta</name>
    <name type="common">Polychaete worm</name>
    <dbReference type="NCBI Taxonomy" id="283909"/>
    <lineage>
        <taxon>Eukaryota</taxon>
        <taxon>Metazoa</taxon>
        <taxon>Spiralia</taxon>
        <taxon>Lophotrochozoa</taxon>
        <taxon>Annelida</taxon>
        <taxon>Polychaeta</taxon>
        <taxon>Sedentaria</taxon>
        <taxon>Scolecida</taxon>
        <taxon>Capitellidae</taxon>
        <taxon>Capitella</taxon>
    </lineage>
</organism>
<evidence type="ECO:0000313" key="12">
    <source>
        <dbReference type="EnsemblMetazoa" id="CapteP203852"/>
    </source>
</evidence>
<evidence type="ECO:0000256" key="9">
    <source>
        <dbReference type="SAM" id="Phobius"/>
    </source>
</evidence>
<feature type="transmembrane region" description="Helical" evidence="9">
    <location>
        <begin position="126"/>
        <end position="148"/>
    </location>
</feature>
<evidence type="ECO:0000259" key="10">
    <source>
        <dbReference type="PROSITE" id="PS50262"/>
    </source>
</evidence>
<dbReference type="SUPFAM" id="SSF81321">
    <property type="entry name" value="Family A G protein-coupled receptor-like"/>
    <property type="match status" value="1"/>
</dbReference>
<dbReference type="GO" id="GO:0005886">
    <property type="term" value="C:plasma membrane"/>
    <property type="evidence" value="ECO:0007669"/>
    <property type="project" value="TreeGrafter"/>
</dbReference>
<feature type="transmembrane region" description="Helical" evidence="9">
    <location>
        <begin position="44"/>
        <end position="67"/>
    </location>
</feature>
<feature type="transmembrane region" description="Helical" evidence="9">
    <location>
        <begin position="88"/>
        <end position="106"/>
    </location>
</feature>
<reference evidence="13" key="1">
    <citation type="submission" date="2012-12" db="EMBL/GenBank/DDBJ databases">
        <authorList>
            <person name="Hellsten U."/>
            <person name="Grimwood J."/>
            <person name="Chapman J.A."/>
            <person name="Shapiro H."/>
            <person name="Aerts A."/>
            <person name="Otillar R.P."/>
            <person name="Terry A.Y."/>
            <person name="Boore J.L."/>
            <person name="Simakov O."/>
            <person name="Marletaz F."/>
            <person name="Cho S.-J."/>
            <person name="Edsinger-Gonzales E."/>
            <person name="Havlak P."/>
            <person name="Kuo D.-H."/>
            <person name="Larsson T."/>
            <person name="Lv J."/>
            <person name="Arendt D."/>
            <person name="Savage R."/>
            <person name="Osoegawa K."/>
            <person name="de Jong P."/>
            <person name="Lindberg D.R."/>
            <person name="Seaver E.C."/>
            <person name="Weisblat D.A."/>
            <person name="Putnam N.H."/>
            <person name="Grigoriev I.V."/>
            <person name="Rokhsar D.S."/>
        </authorList>
    </citation>
    <scope>NUCLEOTIDE SEQUENCE</scope>
    <source>
        <strain evidence="13">I ESC-2004</strain>
    </source>
</reference>
<keyword evidence="2 8" id="KW-0812">Transmembrane</keyword>
<protein>
    <recommendedName>
        <fullName evidence="10">G-protein coupled receptors family 1 profile domain-containing protein</fullName>
    </recommendedName>
</protein>
<dbReference type="Pfam" id="PF00001">
    <property type="entry name" value="7tm_1"/>
    <property type="match status" value="1"/>
</dbReference>
<keyword evidence="3 9" id="KW-1133">Transmembrane helix</keyword>
<reference evidence="12" key="3">
    <citation type="submission" date="2015-06" db="UniProtKB">
        <authorList>
            <consortium name="EnsemblMetazoa"/>
        </authorList>
    </citation>
    <scope>IDENTIFICATION</scope>
</reference>
<evidence type="ECO:0000256" key="6">
    <source>
        <dbReference type="ARBA" id="ARBA00023170"/>
    </source>
</evidence>
<dbReference type="PROSITE" id="PS50262">
    <property type="entry name" value="G_PROTEIN_RECEP_F1_2"/>
    <property type="match status" value="1"/>
</dbReference>
<evidence type="ECO:0000256" key="2">
    <source>
        <dbReference type="ARBA" id="ARBA00022692"/>
    </source>
</evidence>
<proteinExistence type="inferred from homology"/>
<dbReference type="PANTHER" id="PTHR24243:SF208">
    <property type="entry name" value="PYROKININ-1 RECEPTOR"/>
    <property type="match status" value="1"/>
</dbReference>
<evidence type="ECO:0000256" key="3">
    <source>
        <dbReference type="ARBA" id="ARBA00022989"/>
    </source>
</evidence>
<dbReference type="InterPro" id="IPR017452">
    <property type="entry name" value="GPCR_Rhodpsn_7TM"/>
</dbReference>
<keyword evidence="6 8" id="KW-0675">Receptor</keyword>
<evidence type="ECO:0000256" key="7">
    <source>
        <dbReference type="ARBA" id="ARBA00023224"/>
    </source>
</evidence>
<dbReference type="PROSITE" id="PS00237">
    <property type="entry name" value="G_PROTEIN_RECEP_F1_1"/>
    <property type="match status" value="1"/>
</dbReference>
<dbReference type="EnsemblMetazoa" id="CapteT203852">
    <property type="protein sequence ID" value="CapteP203852"/>
    <property type="gene ID" value="CapteG203852"/>
</dbReference>
<evidence type="ECO:0000256" key="8">
    <source>
        <dbReference type="RuleBase" id="RU000688"/>
    </source>
</evidence>
<reference evidence="11 13" key="2">
    <citation type="journal article" date="2013" name="Nature">
        <title>Insights into bilaterian evolution from three spiralian genomes.</title>
        <authorList>
            <person name="Simakov O."/>
            <person name="Marletaz F."/>
            <person name="Cho S.J."/>
            <person name="Edsinger-Gonzales E."/>
            <person name="Havlak P."/>
            <person name="Hellsten U."/>
            <person name="Kuo D.H."/>
            <person name="Larsson T."/>
            <person name="Lv J."/>
            <person name="Arendt D."/>
            <person name="Savage R."/>
            <person name="Osoegawa K."/>
            <person name="de Jong P."/>
            <person name="Grimwood J."/>
            <person name="Chapman J.A."/>
            <person name="Shapiro H."/>
            <person name="Aerts A."/>
            <person name="Otillar R.P."/>
            <person name="Terry A.Y."/>
            <person name="Boore J.L."/>
            <person name="Grigoriev I.V."/>
            <person name="Lindberg D.R."/>
            <person name="Seaver E.C."/>
            <person name="Weisblat D.A."/>
            <person name="Putnam N.H."/>
            <person name="Rokhsar D.S."/>
        </authorList>
    </citation>
    <scope>NUCLEOTIDE SEQUENCE</scope>
    <source>
        <strain evidence="11 13">I ESC-2004</strain>
    </source>
</reference>
<keyword evidence="4 8" id="KW-0297">G-protein coupled receptor</keyword>
<comment type="similarity">
    <text evidence="8">Belongs to the G-protein coupled receptor 1 family.</text>
</comment>
<evidence type="ECO:0000313" key="13">
    <source>
        <dbReference type="Proteomes" id="UP000014760"/>
    </source>
</evidence>
<name>R7T5R4_CAPTE</name>
<keyword evidence="13" id="KW-1185">Reference proteome</keyword>
<feature type="domain" description="G-protein coupled receptors family 1 profile" evidence="10">
    <location>
        <begin position="1"/>
        <end position="168"/>
    </location>
</feature>
<dbReference type="OMA" id="TEGHEWF"/>
<sequence length="168" mass="19382">MICEIKSYFLLRSYSTIKCYVALVGSGFIGRHWMFNVACKFVYFMYYVSFYCSILTMLTMGFERFLVICYPLRAVRLTSIGNMTRCAALIWLISMALASPTLYLYGIVNGAHCQIHKWELNKMFNIFMGCNVVAIFFIPAIILLFLYAKTIHTLHKSIGAALRMRAIR</sequence>
<dbReference type="HOGENOM" id="CLU_1588092_0_0_1"/>
<dbReference type="EMBL" id="KB311803">
    <property type="protein sequence ID" value="ELT88533.1"/>
    <property type="molecule type" value="Genomic_DNA"/>
</dbReference>
<evidence type="ECO:0000256" key="4">
    <source>
        <dbReference type="ARBA" id="ARBA00023040"/>
    </source>
</evidence>
<keyword evidence="7 8" id="KW-0807">Transducer</keyword>
<evidence type="ECO:0000313" key="11">
    <source>
        <dbReference type="EMBL" id="ELT88533.1"/>
    </source>
</evidence>
<dbReference type="EMBL" id="AMQN01033404">
    <property type="status" value="NOT_ANNOTATED_CDS"/>
    <property type="molecule type" value="Genomic_DNA"/>
</dbReference>
<dbReference type="OrthoDB" id="5962705at2759"/>
<evidence type="ECO:0000256" key="1">
    <source>
        <dbReference type="ARBA" id="ARBA00004141"/>
    </source>
</evidence>
<evidence type="ECO:0000256" key="5">
    <source>
        <dbReference type="ARBA" id="ARBA00023136"/>
    </source>
</evidence>
<dbReference type="Proteomes" id="UP000014760">
    <property type="component" value="Unassembled WGS sequence"/>
</dbReference>